<feature type="transmembrane region" description="Helical" evidence="1">
    <location>
        <begin position="160"/>
        <end position="186"/>
    </location>
</feature>
<dbReference type="Proteomes" id="UP001342631">
    <property type="component" value="Unassembled WGS sequence"/>
</dbReference>
<gene>
    <name evidence="2" type="ORF">ASNO1_59750</name>
</gene>
<keyword evidence="1" id="KW-0472">Membrane</keyword>
<feature type="transmembrane region" description="Helical" evidence="1">
    <location>
        <begin position="198"/>
        <end position="216"/>
    </location>
</feature>
<evidence type="ECO:0000313" key="3">
    <source>
        <dbReference type="Proteomes" id="UP001342631"/>
    </source>
</evidence>
<evidence type="ECO:0000256" key="1">
    <source>
        <dbReference type="SAM" id="Phobius"/>
    </source>
</evidence>
<proteinExistence type="predicted"/>
<feature type="transmembrane region" description="Helical" evidence="1">
    <location>
        <begin position="255"/>
        <end position="272"/>
    </location>
</feature>
<organism evidence="2 3">
    <name type="scientific">Corallococcus caeni</name>
    <dbReference type="NCBI Taxonomy" id="3082388"/>
    <lineage>
        <taxon>Bacteria</taxon>
        <taxon>Pseudomonadati</taxon>
        <taxon>Myxococcota</taxon>
        <taxon>Myxococcia</taxon>
        <taxon>Myxococcales</taxon>
        <taxon>Cystobacterineae</taxon>
        <taxon>Myxococcaceae</taxon>
        <taxon>Corallococcus</taxon>
    </lineage>
</organism>
<feature type="transmembrane region" description="Helical" evidence="1">
    <location>
        <begin position="127"/>
        <end position="148"/>
    </location>
</feature>
<name>A0ABQ6R1E0_9BACT</name>
<dbReference type="RefSeq" id="WP_338262068.1">
    <property type="nucleotide sequence ID" value="NZ_BTTW01000001.1"/>
</dbReference>
<dbReference type="EMBL" id="BTTX01000006">
    <property type="protein sequence ID" value="GMU09721.1"/>
    <property type="molecule type" value="Genomic_DNA"/>
</dbReference>
<evidence type="ECO:0008006" key="4">
    <source>
        <dbReference type="Google" id="ProtNLM"/>
    </source>
</evidence>
<feature type="transmembrane region" description="Helical" evidence="1">
    <location>
        <begin position="338"/>
        <end position="358"/>
    </location>
</feature>
<reference evidence="2 3" key="1">
    <citation type="journal article" date="2024" name="Arch. Microbiol.">
        <title>Corallococcus caeni sp. nov., a novel myxobacterium isolated from activated sludge.</title>
        <authorList>
            <person name="Tomita S."/>
            <person name="Nakai R."/>
            <person name="Kuroda K."/>
            <person name="Kurashita H."/>
            <person name="Hatamoto M."/>
            <person name="Yamaguchi T."/>
            <person name="Narihiro T."/>
        </authorList>
    </citation>
    <scope>NUCLEOTIDE SEQUENCE [LARGE SCALE GENOMIC DNA]</scope>
    <source>
        <strain evidence="2 3">NO1</strain>
    </source>
</reference>
<sequence>MSDPVPSPFRLRLPLLLLCVVGVALPCLGVKFPPITDLPQHLGQVRLLLEALHDPNSPYRIQPLTPYWGAHVVLLPLWLALPLEWVGSAAVLALGMLWTATVHVLAWRRGRSVDTAVLATLFFFSQVLYWGFIPLLAGWPVYGAWLLIIQAPRISPRRGLLLFVGAALLYWFHALWFALGMLTLVLHWARTRPGWRTVLLQGAAVVPVGVLALVWFSQLSQRGFTSRTAYLRDLGNRLSPSGFTAAALGGLRDSVEGPLVLLVVLWVALGLWQHRGALRREVDGALLPPGLLMVALALALPDIAQNTILMAERWMPFGLALVVLALPTPRLPARALHAWSAALLLLLSGFTSLVWRTYEEQDLSGFEASLEATPEGSRVMGLDYLVSSSLVRGRPYLQLFAWSHVLLGARNNFSFAWFAPNPVVFRKRRAPPWSWGVEWDTRMLKPERDFRHFDYLLVGLPEEMHAQFEATMPVRAVTQQGRWRLYRTALPPAEPTRPAATPDTAATP</sequence>
<feature type="transmembrane region" description="Helical" evidence="1">
    <location>
        <begin position="284"/>
        <end position="301"/>
    </location>
</feature>
<accession>A0ABQ6R1E0</accession>
<feature type="transmembrane region" description="Helical" evidence="1">
    <location>
        <begin position="85"/>
        <end position="106"/>
    </location>
</feature>
<keyword evidence="3" id="KW-1185">Reference proteome</keyword>
<feature type="transmembrane region" description="Helical" evidence="1">
    <location>
        <begin position="307"/>
        <end position="326"/>
    </location>
</feature>
<keyword evidence="1" id="KW-1133">Transmembrane helix</keyword>
<comment type="caution">
    <text evidence="2">The sequence shown here is derived from an EMBL/GenBank/DDBJ whole genome shotgun (WGS) entry which is preliminary data.</text>
</comment>
<evidence type="ECO:0000313" key="2">
    <source>
        <dbReference type="EMBL" id="GMU09721.1"/>
    </source>
</evidence>
<protein>
    <recommendedName>
        <fullName evidence="4">Glycosyltransferase RgtA/B/C/D-like domain-containing protein</fullName>
    </recommendedName>
</protein>
<keyword evidence="1" id="KW-0812">Transmembrane</keyword>